<dbReference type="EMBL" id="BARU01004633">
    <property type="protein sequence ID" value="GAH22293.1"/>
    <property type="molecule type" value="Genomic_DNA"/>
</dbReference>
<reference evidence="4" key="1">
    <citation type="journal article" date="2014" name="Front. Microbiol.">
        <title>High frequency of phylogenetically diverse reductive dehalogenase-homologous genes in deep subseafloor sedimentary metagenomes.</title>
        <authorList>
            <person name="Kawai M."/>
            <person name="Futagami T."/>
            <person name="Toyoda A."/>
            <person name="Takaki Y."/>
            <person name="Nishi S."/>
            <person name="Hori S."/>
            <person name="Arai W."/>
            <person name="Tsubouchi T."/>
            <person name="Morono Y."/>
            <person name="Uchiyama I."/>
            <person name="Ito T."/>
            <person name="Fujiyama A."/>
            <person name="Inagaki F."/>
            <person name="Takami H."/>
        </authorList>
    </citation>
    <scope>NUCLEOTIDE SEQUENCE</scope>
    <source>
        <strain evidence="4">Expedition CK06-06</strain>
    </source>
</reference>
<keyword evidence="1" id="KW-0251">Elongation factor</keyword>
<name>X1FNC9_9ZZZZ</name>
<feature type="domain" description="Translation elongation factor EFTs/EF1B dimerisation" evidence="3">
    <location>
        <begin position="1"/>
        <end position="92"/>
    </location>
</feature>
<dbReference type="GO" id="GO:0003746">
    <property type="term" value="F:translation elongation factor activity"/>
    <property type="evidence" value="ECO:0007669"/>
    <property type="project" value="UniProtKB-KW"/>
</dbReference>
<sequence length="96" mass="11283">PSYIRVEDIPEEVLEQRRQTEREDALAEGKPEEIVEKIVEGRIKKFIDEACLLRQDYIRDDDLTIEQLLLQNVAAIGENIVIRRFVRWEIGEETTS</sequence>
<gene>
    <name evidence="4" type="ORF">S03H2_09212</name>
</gene>
<dbReference type="Pfam" id="PF00889">
    <property type="entry name" value="EF_TS"/>
    <property type="match status" value="1"/>
</dbReference>
<organism evidence="4">
    <name type="scientific">marine sediment metagenome</name>
    <dbReference type="NCBI Taxonomy" id="412755"/>
    <lineage>
        <taxon>unclassified sequences</taxon>
        <taxon>metagenomes</taxon>
        <taxon>ecological metagenomes</taxon>
    </lineage>
</organism>
<dbReference type="SUPFAM" id="SSF54713">
    <property type="entry name" value="Elongation factor Ts (EF-Ts), dimerisation domain"/>
    <property type="match status" value="1"/>
</dbReference>
<proteinExistence type="inferred from homology"/>
<dbReference type="Gene3D" id="3.30.479.20">
    <property type="entry name" value="Elongation factor Ts, dimerisation domain"/>
    <property type="match status" value="1"/>
</dbReference>
<protein>
    <recommendedName>
        <fullName evidence="3">Translation elongation factor EFTs/EF1B dimerisation domain-containing protein</fullName>
    </recommendedName>
</protein>
<dbReference type="PANTHER" id="PTHR11741">
    <property type="entry name" value="ELONGATION FACTOR TS"/>
    <property type="match status" value="1"/>
</dbReference>
<evidence type="ECO:0000256" key="1">
    <source>
        <dbReference type="ARBA" id="ARBA00022768"/>
    </source>
</evidence>
<dbReference type="InterPro" id="IPR001816">
    <property type="entry name" value="Transl_elong_EFTs/EF1B"/>
</dbReference>
<keyword evidence="2" id="KW-0648">Protein biosynthesis</keyword>
<dbReference type="InterPro" id="IPR014039">
    <property type="entry name" value="Transl_elong_EFTs/EF1B_dimer"/>
</dbReference>
<dbReference type="InterPro" id="IPR036402">
    <property type="entry name" value="EF-Ts_dimer_sf"/>
</dbReference>
<comment type="caution">
    <text evidence="4">The sequence shown here is derived from an EMBL/GenBank/DDBJ whole genome shotgun (WGS) entry which is preliminary data.</text>
</comment>
<dbReference type="AlphaFoldDB" id="X1FNC9"/>
<evidence type="ECO:0000313" key="4">
    <source>
        <dbReference type="EMBL" id="GAH22293.1"/>
    </source>
</evidence>
<accession>X1FNC9</accession>
<evidence type="ECO:0000256" key="2">
    <source>
        <dbReference type="ARBA" id="ARBA00022917"/>
    </source>
</evidence>
<dbReference type="PANTHER" id="PTHR11741:SF0">
    <property type="entry name" value="ELONGATION FACTOR TS, MITOCHONDRIAL"/>
    <property type="match status" value="1"/>
</dbReference>
<feature type="non-terminal residue" evidence="4">
    <location>
        <position position="1"/>
    </location>
</feature>
<dbReference type="HAMAP" id="MF_00050">
    <property type="entry name" value="EF_Ts"/>
    <property type="match status" value="1"/>
</dbReference>
<evidence type="ECO:0000259" key="3">
    <source>
        <dbReference type="Pfam" id="PF00889"/>
    </source>
</evidence>